<evidence type="ECO:0000256" key="2">
    <source>
        <dbReference type="ARBA" id="ARBA00022908"/>
    </source>
</evidence>
<evidence type="ECO:0000259" key="8">
    <source>
        <dbReference type="PROSITE" id="PS51736"/>
    </source>
</evidence>
<sequence length="188" mass="21681">MALVGYARVSSYGQNLESQTKKLQEYGCKKIYKEKISGVDQNRKELKNCLDYLRDEDTLVVTKLDRLARSNTHLNQIVEGLMAADVNLIVLDQKIDTRSALGKMMYQLLGVFAEFENNIRKERQADGIRIAREKGIKFGRKRKYSDTEVDSMIKDRESGMTIKLITEKYDISKASFYRLCSSRMENSI</sequence>
<evidence type="ECO:0000256" key="4">
    <source>
        <dbReference type="ARBA" id="ARBA00023125"/>
    </source>
</evidence>
<dbReference type="GO" id="GO:0003677">
    <property type="term" value="F:DNA binding"/>
    <property type="evidence" value="ECO:0007669"/>
    <property type="project" value="UniProtKB-KW"/>
</dbReference>
<dbReference type="Pfam" id="PF00239">
    <property type="entry name" value="Resolvase"/>
    <property type="match status" value="1"/>
</dbReference>
<dbReference type="FunFam" id="3.40.50.1390:FF:000001">
    <property type="entry name" value="DNA recombinase"/>
    <property type="match status" value="1"/>
</dbReference>
<gene>
    <name evidence="9" type="primary">hin_1</name>
    <name evidence="9" type="ORF">Psal009_00395</name>
</gene>
<keyword evidence="5" id="KW-0233">DNA recombination</keyword>
<dbReference type="AlphaFoldDB" id="A0A9Q6PSK8"/>
<dbReference type="InterPro" id="IPR006119">
    <property type="entry name" value="Resolv_N"/>
</dbReference>
<keyword evidence="2" id="KW-0229">DNA integration</keyword>
<dbReference type="Proteomes" id="UP000422232">
    <property type="component" value="Chromosome"/>
</dbReference>
<dbReference type="PANTHER" id="PTHR30461">
    <property type="entry name" value="DNA-INVERTASE FROM LAMBDOID PROPHAGE"/>
    <property type="match status" value="1"/>
</dbReference>
<accession>A0A9Q6PSK8</accession>
<dbReference type="InterPro" id="IPR009057">
    <property type="entry name" value="Homeodomain-like_sf"/>
</dbReference>
<dbReference type="Gene3D" id="3.40.50.1390">
    <property type="entry name" value="Resolvase, N-terminal catalytic domain"/>
    <property type="match status" value="1"/>
</dbReference>
<dbReference type="PROSITE" id="PS51736">
    <property type="entry name" value="RECOMBINASES_3"/>
    <property type="match status" value="1"/>
</dbReference>
<dbReference type="InterPro" id="IPR036162">
    <property type="entry name" value="Resolvase-like_N_sf"/>
</dbReference>
<dbReference type="Pfam" id="PF02796">
    <property type="entry name" value="HTH_7"/>
    <property type="match status" value="1"/>
</dbReference>
<proteinExistence type="inferred from homology"/>
<comment type="similarity">
    <text evidence="1">Belongs to the site-specific recombinase resolvase family.</text>
</comment>
<organism evidence="9 10">
    <name type="scientific">Piscirickettsia salmonis</name>
    <dbReference type="NCBI Taxonomy" id="1238"/>
    <lineage>
        <taxon>Bacteria</taxon>
        <taxon>Pseudomonadati</taxon>
        <taxon>Pseudomonadota</taxon>
        <taxon>Gammaproteobacteria</taxon>
        <taxon>Thiotrichales</taxon>
        <taxon>Piscirickettsiaceae</taxon>
        <taxon>Piscirickettsia</taxon>
    </lineage>
</organism>
<dbReference type="InterPro" id="IPR006120">
    <property type="entry name" value="Resolvase_HTH_dom"/>
</dbReference>
<reference evidence="9 10" key="1">
    <citation type="submission" date="2019-04" db="EMBL/GenBank/DDBJ databases">
        <title>Complete genome sequencing of Piscirickettsia salmonis strain Psal-009.</title>
        <authorList>
            <person name="Schober I."/>
            <person name="Bunk B."/>
            <person name="Sproer C."/>
            <person name="Carril G.P."/>
            <person name="Riedel T."/>
            <person name="Flores-Herrera P.A."/>
            <person name="Nourdin-Galindo G."/>
            <person name="Marshall S.H."/>
            <person name="Overmann J."/>
        </authorList>
    </citation>
    <scope>NUCLEOTIDE SEQUENCE [LARGE SCALE GENOMIC DNA]</scope>
    <source>
        <strain evidence="9 10">Psal-009</strain>
    </source>
</reference>
<evidence type="ECO:0000313" key="10">
    <source>
        <dbReference type="Proteomes" id="UP000422232"/>
    </source>
</evidence>
<evidence type="ECO:0000256" key="1">
    <source>
        <dbReference type="ARBA" id="ARBA00009913"/>
    </source>
</evidence>
<evidence type="ECO:0000256" key="3">
    <source>
        <dbReference type="ARBA" id="ARBA00023100"/>
    </source>
</evidence>
<dbReference type="EMBL" id="CP038908">
    <property type="protein sequence ID" value="QGO04526.1"/>
    <property type="molecule type" value="Genomic_DNA"/>
</dbReference>
<dbReference type="CDD" id="cd03768">
    <property type="entry name" value="SR_ResInv"/>
    <property type="match status" value="1"/>
</dbReference>
<protein>
    <submittedName>
        <fullName evidence="9">DNA-invertase hin</fullName>
    </submittedName>
</protein>
<dbReference type="GO" id="GO:0015074">
    <property type="term" value="P:DNA integration"/>
    <property type="evidence" value="ECO:0007669"/>
    <property type="project" value="UniProtKB-KW"/>
</dbReference>
<dbReference type="InterPro" id="IPR050639">
    <property type="entry name" value="SSR_resolvase"/>
</dbReference>
<dbReference type="GO" id="GO:0000150">
    <property type="term" value="F:DNA strand exchange activity"/>
    <property type="evidence" value="ECO:0007669"/>
    <property type="project" value="UniProtKB-KW"/>
</dbReference>
<dbReference type="SMART" id="SM00857">
    <property type="entry name" value="Resolvase"/>
    <property type="match status" value="1"/>
</dbReference>
<dbReference type="PROSITE" id="PS00397">
    <property type="entry name" value="RECOMBINASES_1"/>
    <property type="match status" value="1"/>
</dbReference>
<evidence type="ECO:0000256" key="6">
    <source>
        <dbReference type="PIRSR" id="PIRSR606118-50"/>
    </source>
</evidence>
<keyword evidence="10" id="KW-1185">Reference proteome</keyword>
<evidence type="ECO:0000313" key="9">
    <source>
        <dbReference type="EMBL" id="QGO04526.1"/>
    </source>
</evidence>
<dbReference type="PANTHER" id="PTHR30461:SF26">
    <property type="entry name" value="RESOLVASE HOMOLOG YNEB"/>
    <property type="match status" value="1"/>
</dbReference>
<dbReference type="SUPFAM" id="SSF53041">
    <property type="entry name" value="Resolvase-like"/>
    <property type="match status" value="1"/>
</dbReference>
<name>A0A9Q6PSK8_PISSA</name>
<dbReference type="InterPro" id="IPR006118">
    <property type="entry name" value="Recombinase_CS"/>
</dbReference>
<dbReference type="SUPFAM" id="SSF46689">
    <property type="entry name" value="Homeodomain-like"/>
    <property type="match status" value="1"/>
</dbReference>
<keyword evidence="4" id="KW-0238">DNA-binding</keyword>
<feature type="active site" description="O-(5'-phospho-DNA)-serine intermediate" evidence="6 7">
    <location>
        <position position="10"/>
    </location>
</feature>
<dbReference type="RefSeq" id="WP_155047286.1">
    <property type="nucleotide sequence ID" value="NZ_CP038894.1"/>
</dbReference>
<evidence type="ECO:0000256" key="5">
    <source>
        <dbReference type="ARBA" id="ARBA00023172"/>
    </source>
</evidence>
<evidence type="ECO:0000256" key="7">
    <source>
        <dbReference type="PROSITE-ProRule" id="PRU10137"/>
    </source>
</evidence>
<keyword evidence="3" id="KW-0230">DNA invertase</keyword>
<feature type="domain" description="Resolvase/invertase-type recombinase catalytic" evidence="8">
    <location>
        <begin position="2"/>
        <end position="135"/>
    </location>
</feature>